<evidence type="ECO:0000313" key="13">
    <source>
        <dbReference type="Proteomes" id="UP000235803"/>
    </source>
</evidence>
<proteinExistence type="inferred from homology"/>
<dbReference type="OrthoDB" id="9806954at2"/>
<evidence type="ECO:0000256" key="7">
    <source>
        <dbReference type="ARBA" id="ARBA00023204"/>
    </source>
</evidence>
<protein>
    <recommendedName>
        <fullName evidence="3 9">DNA repair protein RecN</fullName>
    </recommendedName>
    <alternativeName>
        <fullName evidence="8 9">Recombination protein N</fullName>
    </alternativeName>
</protein>
<dbReference type="PANTHER" id="PTHR11059">
    <property type="entry name" value="DNA REPAIR PROTEIN RECN"/>
    <property type="match status" value="1"/>
</dbReference>
<keyword evidence="10" id="KW-0175">Coiled coil</keyword>
<reference evidence="12 13" key="1">
    <citation type="submission" date="2018-01" db="EMBL/GenBank/DDBJ databases">
        <title>Halomonas endophytica sp. nov., isolated from storage liquid in the stems of Populus euphratica.</title>
        <authorList>
            <person name="Chen C."/>
        </authorList>
    </citation>
    <scope>NUCLEOTIDE SEQUENCE [LARGE SCALE GENOMIC DNA]</scope>
    <source>
        <strain evidence="12 13">MC28</strain>
    </source>
</reference>
<comment type="similarity">
    <text evidence="2 9">Belongs to the RecN family.</text>
</comment>
<dbReference type="Proteomes" id="UP000235803">
    <property type="component" value="Unassembled WGS sequence"/>
</dbReference>
<dbReference type="GO" id="GO:0005524">
    <property type="term" value="F:ATP binding"/>
    <property type="evidence" value="ECO:0007669"/>
    <property type="project" value="UniProtKB-KW"/>
</dbReference>
<organism evidence="12 13">
    <name type="scientific">Billgrantia endophytica</name>
    <dbReference type="NCBI Taxonomy" id="2033802"/>
    <lineage>
        <taxon>Bacteria</taxon>
        <taxon>Pseudomonadati</taxon>
        <taxon>Pseudomonadota</taxon>
        <taxon>Gammaproteobacteria</taxon>
        <taxon>Oceanospirillales</taxon>
        <taxon>Halomonadaceae</taxon>
        <taxon>Billgrantia</taxon>
    </lineage>
</organism>
<evidence type="ECO:0000256" key="1">
    <source>
        <dbReference type="ARBA" id="ARBA00003618"/>
    </source>
</evidence>
<dbReference type="InterPro" id="IPR027417">
    <property type="entry name" value="P-loop_NTPase"/>
</dbReference>
<gene>
    <name evidence="12" type="ORF">C1H69_08490</name>
</gene>
<dbReference type="NCBIfam" id="TIGR00634">
    <property type="entry name" value="recN"/>
    <property type="match status" value="1"/>
</dbReference>
<dbReference type="GO" id="GO:0006281">
    <property type="term" value="P:DNA repair"/>
    <property type="evidence" value="ECO:0007669"/>
    <property type="project" value="UniProtKB-KW"/>
</dbReference>
<evidence type="ECO:0000256" key="10">
    <source>
        <dbReference type="SAM" id="Coils"/>
    </source>
</evidence>
<feature type="domain" description="RecF/RecN/SMC N-terminal" evidence="11">
    <location>
        <begin position="2"/>
        <end position="509"/>
    </location>
</feature>
<evidence type="ECO:0000256" key="9">
    <source>
        <dbReference type="PIRNR" id="PIRNR003128"/>
    </source>
</evidence>
<keyword evidence="4" id="KW-0547">Nucleotide-binding</keyword>
<dbReference type="EMBL" id="PNRF01000015">
    <property type="protein sequence ID" value="PMR75964.1"/>
    <property type="molecule type" value="Genomic_DNA"/>
</dbReference>
<evidence type="ECO:0000256" key="5">
    <source>
        <dbReference type="ARBA" id="ARBA00022763"/>
    </source>
</evidence>
<dbReference type="GO" id="GO:0009432">
    <property type="term" value="P:SOS response"/>
    <property type="evidence" value="ECO:0007669"/>
    <property type="project" value="TreeGrafter"/>
</dbReference>
<comment type="function">
    <text evidence="1 9">May be involved in recombinational repair of damaged DNA.</text>
</comment>
<dbReference type="NCBIfam" id="NF008121">
    <property type="entry name" value="PRK10869.1"/>
    <property type="match status" value="1"/>
</dbReference>
<evidence type="ECO:0000256" key="4">
    <source>
        <dbReference type="ARBA" id="ARBA00022741"/>
    </source>
</evidence>
<dbReference type="CDD" id="cd03241">
    <property type="entry name" value="ABC_RecN"/>
    <property type="match status" value="2"/>
</dbReference>
<dbReference type="PIRSF" id="PIRSF003128">
    <property type="entry name" value="RecN"/>
    <property type="match status" value="1"/>
</dbReference>
<dbReference type="RefSeq" id="WP_102652968.1">
    <property type="nucleotide sequence ID" value="NZ_PNRF01000015.1"/>
</dbReference>
<dbReference type="GO" id="GO:0043590">
    <property type="term" value="C:bacterial nucleoid"/>
    <property type="evidence" value="ECO:0007669"/>
    <property type="project" value="TreeGrafter"/>
</dbReference>
<dbReference type="FunFam" id="3.40.50.300:FF:000319">
    <property type="entry name" value="DNA repair protein RecN"/>
    <property type="match status" value="1"/>
</dbReference>
<dbReference type="GO" id="GO:0006310">
    <property type="term" value="P:DNA recombination"/>
    <property type="evidence" value="ECO:0007669"/>
    <property type="project" value="InterPro"/>
</dbReference>
<evidence type="ECO:0000313" key="12">
    <source>
        <dbReference type="EMBL" id="PMR75964.1"/>
    </source>
</evidence>
<dbReference type="InterPro" id="IPR003395">
    <property type="entry name" value="RecF/RecN/SMC_N"/>
</dbReference>
<evidence type="ECO:0000256" key="8">
    <source>
        <dbReference type="ARBA" id="ARBA00033408"/>
    </source>
</evidence>
<evidence type="ECO:0000256" key="6">
    <source>
        <dbReference type="ARBA" id="ARBA00022840"/>
    </source>
</evidence>
<accession>A0A2N7U6B2</accession>
<sequence length="558" mass="61322">MLTQLAIRDFAIVERLDLELADGMTAITGETGAGKSILLGALGLCLGERADAGSVRHGCERADLSARFDISKLPAAHAWLEERDLPADDCLLRRVVTAAGRSKAWINGQPATIADLKALGEHLVEIHGQHAHQALLREETHLRLLDDFAGQRGAVSELAETFRRWQATHRRLKQLAESGDEIQARRQLLRYQVEELDTLALADDELASLEREQERLAHAEETLREAQFAAECCDNDEGGALTLLHQATSRLAVLPGHSQGSLAEALAMLGDARIQIEEAARELHRFVDTTELDPEQLAWVEARLGEVHRIARKHHVMPEELPALHRQLQAELEGLEGGGQDLDTLRNEVESLRDAWRNQARSVSEARRQAAGRFGKAVQEQLAFLAMGKARFEIEVEGRDTPQADGMESVRFLISANPGQPPRPLAKVASGGELSRISLAIQVVAARHSTIPSLIFDEVDVGISGATAEIVGQLLRRLGENGQIMTVTHLPQVAAQAHHHLHIEKQAKRNTTLTRMALLDEAGRVSELARMLGGVSLSDRTLAHAREMLHASQQHARH</sequence>
<keyword evidence="7 9" id="KW-0234">DNA repair</keyword>
<dbReference type="SUPFAM" id="SSF52540">
    <property type="entry name" value="P-loop containing nucleoside triphosphate hydrolases"/>
    <property type="match status" value="2"/>
</dbReference>
<keyword evidence="13" id="KW-1185">Reference proteome</keyword>
<dbReference type="Gene3D" id="3.40.50.300">
    <property type="entry name" value="P-loop containing nucleotide triphosphate hydrolases"/>
    <property type="match status" value="2"/>
</dbReference>
<dbReference type="InterPro" id="IPR004604">
    <property type="entry name" value="DNA_recomb/repair_RecN"/>
</dbReference>
<dbReference type="Pfam" id="PF02463">
    <property type="entry name" value="SMC_N"/>
    <property type="match status" value="1"/>
</dbReference>
<feature type="coiled-coil region" evidence="10">
    <location>
        <begin position="199"/>
        <end position="229"/>
    </location>
</feature>
<evidence type="ECO:0000256" key="3">
    <source>
        <dbReference type="ARBA" id="ARBA00021315"/>
    </source>
</evidence>
<dbReference type="PANTHER" id="PTHR11059:SF0">
    <property type="entry name" value="DNA REPAIR PROTEIN RECN"/>
    <property type="match status" value="1"/>
</dbReference>
<dbReference type="AlphaFoldDB" id="A0A2N7U6B2"/>
<evidence type="ECO:0000259" key="11">
    <source>
        <dbReference type="Pfam" id="PF02463"/>
    </source>
</evidence>
<comment type="caution">
    <text evidence="12">The sequence shown here is derived from an EMBL/GenBank/DDBJ whole genome shotgun (WGS) entry which is preliminary data.</text>
</comment>
<evidence type="ECO:0000256" key="2">
    <source>
        <dbReference type="ARBA" id="ARBA00009441"/>
    </source>
</evidence>
<name>A0A2N7U6B2_9GAMM</name>
<keyword evidence="6" id="KW-0067">ATP-binding</keyword>
<dbReference type="FunFam" id="3.40.50.300:FF:000356">
    <property type="entry name" value="DNA repair protein RecN"/>
    <property type="match status" value="1"/>
</dbReference>
<keyword evidence="5 9" id="KW-0227">DNA damage</keyword>